<reference evidence="1" key="2">
    <citation type="submission" date="2025-09" db="UniProtKB">
        <authorList>
            <consortium name="EnsemblPlants"/>
        </authorList>
    </citation>
    <scope>IDENTIFICATION</scope>
</reference>
<keyword evidence="2" id="KW-1185">Reference proteome</keyword>
<evidence type="ECO:0000313" key="2">
    <source>
        <dbReference type="Proteomes" id="UP001732700"/>
    </source>
</evidence>
<accession>A0ACD5X837</accession>
<sequence>MATLLRRASLRRAIASAAAASCPESYRQGICGSTFHCRDFATKAKKKTKSSGTDSGEENMSKKDLALHQAIDQITSSFGKGAIMWLGRCEGHREVPVVSTGSFSLDMALGIGGLPKGRVVEVYGPEASGKTTLALHVIAQAQKLSGGGYCAFVDAEHALDPSLAEAIGVDTSNLLLSQPDSAEQALSLVDTLIRSGSVDVVVVDSVAALVPKTELDGEMGDAHVALQARLMSQALRKLSHSLSLSQTILLFINQIRATVTTFGGFGGPKEVTSGGNALKFYASVRLNIRRIGLVKRGEETIGSQVTVKIVKNKHAPPFRTAQFELEFGKGICRSSELFELGLKHKLIKKSGGSYYSFNEQQFHGKDNLKSFLTANESVAKELEMELRRLIETEAPKREEAEDDLLGDLGEEIVRPEASSEEDLAALIEA</sequence>
<evidence type="ECO:0000313" key="1">
    <source>
        <dbReference type="EnsemblPlants" id="AVESA.00010b.r2.4DG0769850.1.CDS"/>
    </source>
</evidence>
<name>A0ACD5X837_AVESA</name>
<dbReference type="Proteomes" id="UP001732700">
    <property type="component" value="Chromosome 4D"/>
</dbReference>
<dbReference type="EnsemblPlants" id="AVESA.00010b.r2.4DG0769850.1">
    <property type="protein sequence ID" value="AVESA.00010b.r2.4DG0769850.1.CDS"/>
    <property type="gene ID" value="AVESA.00010b.r2.4DG0769850"/>
</dbReference>
<protein>
    <submittedName>
        <fullName evidence="1">Uncharacterized protein</fullName>
    </submittedName>
</protein>
<reference evidence="1" key="1">
    <citation type="submission" date="2021-05" db="EMBL/GenBank/DDBJ databases">
        <authorList>
            <person name="Scholz U."/>
            <person name="Mascher M."/>
            <person name="Fiebig A."/>
        </authorList>
    </citation>
    <scope>NUCLEOTIDE SEQUENCE [LARGE SCALE GENOMIC DNA]</scope>
</reference>
<proteinExistence type="predicted"/>
<organism evidence="1 2">
    <name type="scientific">Avena sativa</name>
    <name type="common">Oat</name>
    <dbReference type="NCBI Taxonomy" id="4498"/>
    <lineage>
        <taxon>Eukaryota</taxon>
        <taxon>Viridiplantae</taxon>
        <taxon>Streptophyta</taxon>
        <taxon>Embryophyta</taxon>
        <taxon>Tracheophyta</taxon>
        <taxon>Spermatophyta</taxon>
        <taxon>Magnoliopsida</taxon>
        <taxon>Liliopsida</taxon>
        <taxon>Poales</taxon>
        <taxon>Poaceae</taxon>
        <taxon>BOP clade</taxon>
        <taxon>Pooideae</taxon>
        <taxon>Poodae</taxon>
        <taxon>Poeae</taxon>
        <taxon>Poeae Chloroplast Group 1 (Aveneae type)</taxon>
        <taxon>Aveninae</taxon>
        <taxon>Avena</taxon>
    </lineage>
</organism>